<dbReference type="AlphaFoldDB" id="A0A270MY52"/>
<protein>
    <submittedName>
        <fullName evidence="1">Uncharacterized protein</fullName>
    </submittedName>
</protein>
<name>A0A270MY52_STEMA</name>
<evidence type="ECO:0000313" key="2">
    <source>
        <dbReference type="Proteomes" id="UP000216433"/>
    </source>
</evidence>
<feature type="non-terminal residue" evidence="1">
    <location>
        <position position="101"/>
    </location>
</feature>
<evidence type="ECO:0000313" key="1">
    <source>
        <dbReference type="EMBL" id="PAM64826.1"/>
    </source>
</evidence>
<reference evidence="1 2" key="1">
    <citation type="submission" date="2017-06" db="EMBL/GenBank/DDBJ databases">
        <title>Genome sequencing and assembly of Stenotrophomonas maltophilia DF07.</title>
        <authorList>
            <person name="Iyer R."/>
        </authorList>
    </citation>
    <scope>NUCLEOTIDE SEQUENCE [LARGE SCALE GENOMIC DNA]</scope>
    <source>
        <strain evidence="1 2">DF07</strain>
    </source>
</reference>
<accession>A0A270MY52</accession>
<comment type="caution">
    <text evidence="1">The sequence shown here is derived from an EMBL/GenBank/DDBJ whole genome shotgun (WGS) entry which is preliminary data.</text>
</comment>
<proteinExistence type="predicted"/>
<sequence>MRNAEQAMDGLTGADRDAMQQQIDALKAQLAAVSTTPVQDLRQLLNDIDAGSEGVEAIFRNAQAQQTSAQSREQLVEQLEDVHELIDRAMLSLDAEGKDAV</sequence>
<gene>
    <name evidence="1" type="ORF">CEK00_21570</name>
</gene>
<dbReference type="EMBL" id="NJGC01000137">
    <property type="protein sequence ID" value="PAM64826.1"/>
    <property type="molecule type" value="Genomic_DNA"/>
</dbReference>
<dbReference type="Proteomes" id="UP000216433">
    <property type="component" value="Unassembled WGS sequence"/>
</dbReference>
<organism evidence="1 2">
    <name type="scientific">Stenotrophomonas maltophilia</name>
    <name type="common">Pseudomonas maltophilia</name>
    <name type="synonym">Xanthomonas maltophilia</name>
    <dbReference type="NCBI Taxonomy" id="40324"/>
    <lineage>
        <taxon>Bacteria</taxon>
        <taxon>Pseudomonadati</taxon>
        <taxon>Pseudomonadota</taxon>
        <taxon>Gammaproteobacteria</taxon>
        <taxon>Lysobacterales</taxon>
        <taxon>Lysobacteraceae</taxon>
        <taxon>Stenotrophomonas</taxon>
        <taxon>Stenotrophomonas maltophilia group</taxon>
    </lineage>
</organism>